<organism evidence="4 5">
    <name type="scientific">Ephemerocybe angulata</name>
    <dbReference type="NCBI Taxonomy" id="980116"/>
    <lineage>
        <taxon>Eukaryota</taxon>
        <taxon>Fungi</taxon>
        <taxon>Dikarya</taxon>
        <taxon>Basidiomycota</taxon>
        <taxon>Agaricomycotina</taxon>
        <taxon>Agaricomycetes</taxon>
        <taxon>Agaricomycetidae</taxon>
        <taxon>Agaricales</taxon>
        <taxon>Agaricineae</taxon>
        <taxon>Psathyrellaceae</taxon>
        <taxon>Ephemerocybe</taxon>
    </lineage>
</organism>
<name>A0A8H6IIA9_9AGAR</name>
<evidence type="ECO:0000256" key="2">
    <source>
        <dbReference type="SAM" id="SignalP"/>
    </source>
</evidence>
<gene>
    <name evidence="4" type="ORF">DFP72DRAFT_871547</name>
</gene>
<evidence type="ECO:0000256" key="1">
    <source>
        <dbReference type="SAM" id="MobiDB-lite"/>
    </source>
</evidence>
<feature type="domain" description="DUF1996" evidence="3">
    <location>
        <begin position="44"/>
        <end position="306"/>
    </location>
</feature>
<dbReference type="OrthoDB" id="74764at2759"/>
<dbReference type="Pfam" id="PF09362">
    <property type="entry name" value="DUF1996"/>
    <property type="match status" value="1"/>
</dbReference>
<keyword evidence="2" id="KW-0732">Signal</keyword>
<reference evidence="4 5" key="1">
    <citation type="submission" date="2020-07" db="EMBL/GenBank/DDBJ databases">
        <title>Comparative genomics of pyrophilous fungi reveals a link between fire events and developmental genes.</title>
        <authorList>
            <consortium name="DOE Joint Genome Institute"/>
            <person name="Steindorff A.S."/>
            <person name="Carver A."/>
            <person name="Calhoun S."/>
            <person name="Stillman K."/>
            <person name="Liu H."/>
            <person name="Lipzen A."/>
            <person name="Pangilinan J."/>
            <person name="Labutti K."/>
            <person name="Bruns T.D."/>
            <person name="Grigoriev I.V."/>
        </authorList>
    </citation>
    <scope>NUCLEOTIDE SEQUENCE [LARGE SCALE GENOMIC DNA]</scope>
    <source>
        <strain evidence="4 5">CBS 144469</strain>
    </source>
</reference>
<sequence length="386" mass="42379">GATYAISTSYAIFLLAFSVQLAVSQSRNHFIRFACSQLVTERLDPLGTPGIVSPHVHQIVGGTVVGSSFDIQMSADSPMQSTCTTCRWKEDASNYWTSVLYFKHQNGSYLRVPQVPPNYTGSPNGGIGLFYIRPPEGNQKVTAFPKGFRMIVGDPSLRNKTFVDPNSSLGRALTFRCWDETYNGDPNLPAPGTGSDTIELPNKLCAGGIRSNIYFPSCWNGKDLDPPDHSSHMAYPNGELDSGGHFWFSGECPASHPIRVPRILMEVSWDTRQFNNMWPSKTNQPFVFSQGDPTGYGQHADYIFGWKGDSLQRAMDNCWSYPNCKELTDQSSEVQNSCTLKSRVDEVVEGKHINALPGCNPIQAGPSPATMGPCPASTRTSTLLTN</sequence>
<dbReference type="AlphaFoldDB" id="A0A8H6IIA9"/>
<dbReference type="PANTHER" id="PTHR43662">
    <property type="match status" value="1"/>
</dbReference>
<evidence type="ECO:0000313" key="5">
    <source>
        <dbReference type="Proteomes" id="UP000521943"/>
    </source>
</evidence>
<feature type="compositionally biased region" description="Polar residues" evidence="1">
    <location>
        <begin position="377"/>
        <end position="386"/>
    </location>
</feature>
<proteinExistence type="predicted"/>
<protein>
    <recommendedName>
        <fullName evidence="3">DUF1996 domain-containing protein</fullName>
    </recommendedName>
</protein>
<dbReference type="EMBL" id="JACGCI010000004">
    <property type="protein sequence ID" value="KAF6764326.1"/>
    <property type="molecule type" value="Genomic_DNA"/>
</dbReference>
<evidence type="ECO:0000313" key="4">
    <source>
        <dbReference type="EMBL" id="KAF6764326.1"/>
    </source>
</evidence>
<dbReference type="InterPro" id="IPR018535">
    <property type="entry name" value="DUF1996"/>
</dbReference>
<feature type="signal peptide" evidence="2">
    <location>
        <begin position="1"/>
        <end position="24"/>
    </location>
</feature>
<comment type="caution">
    <text evidence="4">The sequence shown here is derived from an EMBL/GenBank/DDBJ whole genome shotgun (WGS) entry which is preliminary data.</text>
</comment>
<feature type="region of interest" description="Disordered" evidence="1">
    <location>
        <begin position="364"/>
        <end position="386"/>
    </location>
</feature>
<feature type="chain" id="PRO_5034431783" description="DUF1996 domain-containing protein" evidence="2">
    <location>
        <begin position="25"/>
        <end position="386"/>
    </location>
</feature>
<evidence type="ECO:0000259" key="3">
    <source>
        <dbReference type="Pfam" id="PF09362"/>
    </source>
</evidence>
<dbReference type="PANTHER" id="PTHR43662:SF3">
    <property type="entry name" value="DOMAIN PROTEIN, PUTATIVE (AFU_ORTHOLOGUE AFUA_6G11970)-RELATED"/>
    <property type="match status" value="1"/>
</dbReference>
<dbReference type="Proteomes" id="UP000521943">
    <property type="component" value="Unassembled WGS sequence"/>
</dbReference>
<keyword evidence="5" id="KW-1185">Reference proteome</keyword>
<feature type="non-terminal residue" evidence="4">
    <location>
        <position position="386"/>
    </location>
</feature>
<accession>A0A8H6IIA9</accession>